<comment type="function">
    <text evidence="17">Acyl-CoA synthetase required for both the import of long chain fatty acids (LCFAs) (C14-C18) and the activation very long chain fatty acids (VLCFAs) (C20-C26) by esterification of the fatty acids into metabolically active CoA-thioesters for subsequent degradation or incorporation into phospholipids. The transport and fatty acyl-CoA synthetase activities are genetically separable and are thus independent activities. Esterifies VLCFAs in the peroxisome matrix. The VLCFAs are actively transported into peroxisomes by a PXA1-PXA2 heterodimeric transporter in the peroxisomal membrane.</text>
</comment>
<evidence type="ECO:0000256" key="4">
    <source>
        <dbReference type="ARBA" id="ARBA00006432"/>
    </source>
</evidence>
<evidence type="ECO:0000256" key="14">
    <source>
        <dbReference type="ARBA" id="ARBA00023136"/>
    </source>
</evidence>
<evidence type="ECO:0000313" key="23">
    <source>
        <dbReference type="Proteomes" id="UP001172102"/>
    </source>
</evidence>
<comment type="similarity">
    <text evidence="4">Belongs to the ATP-dependent AMP-binding enzyme family.</text>
</comment>
<evidence type="ECO:0000256" key="15">
    <source>
        <dbReference type="ARBA" id="ARBA00023140"/>
    </source>
</evidence>
<dbReference type="GO" id="GO:0009898">
    <property type="term" value="C:cytoplasmic side of plasma membrane"/>
    <property type="evidence" value="ECO:0007669"/>
    <property type="project" value="TreeGrafter"/>
</dbReference>
<keyword evidence="15" id="KW-0576">Peroxisome</keyword>
<evidence type="ECO:0000256" key="8">
    <source>
        <dbReference type="ARBA" id="ARBA00022677"/>
    </source>
</evidence>
<dbReference type="Gene3D" id="3.30.300.30">
    <property type="match status" value="1"/>
</dbReference>
<comment type="subcellular location">
    <subcellularLocation>
        <location evidence="3">Cell membrane</location>
        <topology evidence="3">Multi-pass membrane protein</topology>
    </subcellularLocation>
    <subcellularLocation>
        <location evidence="1">Lipid droplet</location>
    </subcellularLocation>
    <subcellularLocation>
        <location evidence="2">Peroxisome membrane</location>
        <topology evidence="2">Multi-pass membrane protein</topology>
    </subcellularLocation>
</comment>
<dbReference type="GO" id="GO:0005778">
    <property type="term" value="C:peroxisomal membrane"/>
    <property type="evidence" value="ECO:0007669"/>
    <property type="project" value="UniProtKB-SubCell"/>
</dbReference>
<evidence type="ECO:0000256" key="10">
    <source>
        <dbReference type="ARBA" id="ARBA00022741"/>
    </source>
</evidence>
<dbReference type="Gene3D" id="3.40.50.12780">
    <property type="entry name" value="N-terminal domain of ligase-like"/>
    <property type="match status" value="1"/>
</dbReference>
<keyword evidence="9" id="KW-0812">Transmembrane</keyword>
<evidence type="ECO:0000256" key="2">
    <source>
        <dbReference type="ARBA" id="ARBA00004585"/>
    </source>
</evidence>
<keyword evidence="14" id="KW-0472">Membrane</keyword>
<evidence type="ECO:0000259" key="20">
    <source>
        <dbReference type="Pfam" id="PF00501"/>
    </source>
</evidence>
<dbReference type="SUPFAM" id="SSF56801">
    <property type="entry name" value="Acetyl-CoA synthetase-like"/>
    <property type="match status" value="1"/>
</dbReference>
<dbReference type="PANTHER" id="PTHR43107">
    <property type="entry name" value="LONG-CHAIN FATTY ACID TRANSPORT PROTEIN"/>
    <property type="match status" value="1"/>
</dbReference>
<reference evidence="22" key="1">
    <citation type="submission" date="2023-06" db="EMBL/GenBank/DDBJ databases">
        <title>Genome-scale phylogeny and comparative genomics of the fungal order Sordariales.</title>
        <authorList>
            <consortium name="Lawrence Berkeley National Laboratory"/>
            <person name="Hensen N."/>
            <person name="Bonometti L."/>
            <person name="Westerberg I."/>
            <person name="Brannstrom I.O."/>
            <person name="Guillou S."/>
            <person name="Cros-Aarteil S."/>
            <person name="Calhoun S."/>
            <person name="Haridas S."/>
            <person name="Kuo A."/>
            <person name="Mondo S."/>
            <person name="Pangilinan J."/>
            <person name="Riley R."/>
            <person name="Labutti K."/>
            <person name="Andreopoulos B."/>
            <person name="Lipzen A."/>
            <person name="Chen C."/>
            <person name="Yanf M."/>
            <person name="Daum C."/>
            <person name="Ng V."/>
            <person name="Clum A."/>
            <person name="Steindorff A."/>
            <person name="Ohm R."/>
            <person name="Martin F."/>
            <person name="Silar P."/>
            <person name="Natvig D."/>
            <person name="Lalanne C."/>
            <person name="Gautier V."/>
            <person name="Ament-Velasquez S.L."/>
            <person name="Kruys A."/>
            <person name="Hutchinson M.I."/>
            <person name="Powell A.J."/>
            <person name="Barry K."/>
            <person name="Miller A.N."/>
            <person name="Grigoriev I.V."/>
            <person name="Debuchy R."/>
            <person name="Gladieux P."/>
            <person name="Thoren M.H."/>
            <person name="Johannesson H."/>
        </authorList>
    </citation>
    <scope>NUCLEOTIDE SEQUENCE</scope>
    <source>
        <strain evidence="22">SMH4607-1</strain>
    </source>
</reference>
<evidence type="ECO:0000256" key="6">
    <source>
        <dbReference type="ARBA" id="ARBA00022475"/>
    </source>
</evidence>
<feature type="domain" description="AMP-binding enzyme C-terminal" evidence="21">
    <location>
        <begin position="508"/>
        <end position="586"/>
    </location>
</feature>
<keyword evidence="6" id="KW-1003">Cell membrane</keyword>
<evidence type="ECO:0000256" key="18">
    <source>
        <dbReference type="ARBA" id="ARBA00068795"/>
    </source>
</evidence>
<evidence type="ECO:0000256" key="7">
    <source>
        <dbReference type="ARBA" id="ARBA00022598"/>
    </source>
</evidence>
<keyword evidence="10" id="KW-0547">Nucleotide-binding</keyword>
<evidence type="ECO:0000256" key="12">
    <source>
        <dbReference type="ARBA" id="ARBA00022989"/>
    </source>
</evidence>
<keyword evidence="11" id="KW-0067">ATP-binding</keyword>
<evidence type="ECO:0000256" key="16">
    <source>
        <dbReference type="ARBA" id="ARBA00051585"/>
    </source>
</evidence>
<dbReference type="InterPro" id="IPR042099">
    <property type="entry name" value="ANL_N_sf"/>
</dbReference>
<evidence type="ECO:0000256" key="13">
    <source>
        <dbReference type="ARBA" id="ARBA00023055"/>
    </source>
</evidence>
<comment type="catalytic activity">
    <reaction evidence="16">
        <text>a very long-chain fatty acid + ATP + CoA = a very long-chain fatty acyl-CoA + AMP + diphosphate</text>
        <dbReference type="Rhea" id="RHEA:54536"/>
        <dbReference type="ChEBI" id="CHEBI:30616"/>
        <dbReference type="ChEBI" id="CHEBI:33019"/>
        <dbReference type="ChEBI" id="CHEBI:57287"/>
        <dbReference type="ChEBI" id="CHEBI:58950"/>
        <dbReference type="ChEBI" id="CHEBI:138261"/>
        <dbReference type="ChEBI" id="CHEBI:456215"/>
    </reaction>
</comment>
<dbReference type="InterPro" id="IPR000873">
    <property type="entry name" value="AMP-dep_synth/lig_dom"/>
</dbReference>
<dbReference type="PROSITE" id="PS00455">
    <property type="entry name" value="AMP_BINDING"/>
    <property type="match status" value="1"/>
</dbReference>
<evidence type="ECO:0000313" key="22">
    <source>
        <dbReference type="EMBL" id="KAK0721104.1"/>
    </source>
</evidence>
<comment type="caution">
    <text evidence="22">The sequence shown here is derived from an EMBL/GenBank/DDBJ whole genome shotgun (WGS) entry which is preliminary data.</text>
</comment>
<dbReference type="InterPro" id="IPR025110">
    <property type="entry name" value="AMP-bd_C"/>
</dbReference>
<sequence length="635" mass="69223">MASLALTAAAASVAGAAYLNARLSLEHDVVFARIFGRAVIKLIRASRAGRVNLFYVLEEHAQSPATAQRPFLLFEGAAHTYAATYDAVLRYGSWLREMHGVREGDVVALDFTNSAAFVFLWFALWAVGATPAFINHNLTGAPLTHSLRASAATLAIVDPRLEAGLTEEVRGELPAVRFVVFSPEVEAEAAAAAPARYMDEVRNVESYVGMAILIYTSGTTGLPKPAVVSWGKIYMAAMMAVKGMSLKGNDIFYVFKCMPLYHSSASCIGVASVLFAGAAVSLGRRFSTKTFWKEARETKATGFLYVGETCRYLTVTPAEIDPVTGENLDKKHNVRIAMGNGLRPDVWDKFKERFGIDTIFEFYAATEGALGLWNLSRNDFAKGAIGRYGVLSKAFVASRSAIVRLDFETEAPWRDPRTGFCQRAHTGEAGELVVQLPSDDVGARFQGYFGNSAATDSKIARGVFRPGDAWFRSGDVLRWDGVGDGRLYFSDRIGDTFRWKSENVSTAEVAQALGTHPAVLEANVYGVQLPHHDGRAGCVALAIDQPLASEELLASLAKHARDNLPKYAVPLFLRIVQDVGLQNTGTNKQQKNGLRNQSVDPAKMLGDSVFWLRDGTYAPFGQKEWRAMEGGDVKL</sequence>
<evidence type="ECO:0000256" key="5">
    <source>
        <dbReference type="ARBA" id="ARBA00022448"/>
    </source>
</evidence>
<accession>A0AA40ASB1</accession>
<keyword evidence="7" id="KW-0436">Ligase</keyword>
<dbReference type="Proteomes" id="UP001172102">
    <property type="component" value="Unassembled WGS sequence"/>
</dbReference>
<dbReference type="GO" id="GO:0005811">
    <property type="term" value="C:lipid droplet"/>
    <property type="evidence" value="ECO:0007669"/>
    <property type="project" value="UniProtKB-SubCell"/>
</dbReference>
<dbReference type="InterPro" id="IPR020845">
    <property type="entry name" value="AMP-binding_CS"/>
</dbReference>
<evidence type="ECO:0000256" key="3">
    <source>
        <dbReference type="ARBA" id="ARBA00004651"/>
    </source>
</evidence>
<dbReference type="GO" id="GO:0005324">
    <property type="term" value="F:long-chain fatty acid transmembrane transporter activity"/>
    <property type="evidence" value="ECO:0007669"/>
    <property type="project" value="TreeGrafter"/>
</dbReference>
<gene>
    <name evidence="22" type="ORF">B0H67DRAFT_578144</name>
</gene>
<keyword evidence="5" id="KW-0813">Transport</keyword>
<dbReference type="EMBL" id="JAUKUA010000003">
    <property type="protein sequence ID" value="KAK0721104.1"/>
    <property type="molecule type" value="Genomic_DNA"/>
</dbReference>
<dbReference type="GO" id="GO:0004467">
    <property type="term" value="F:long-chain fatty acid-CoA ligase activity"/>
    <property type="evidence" value="ECO:0007669"/>
    <property type="project" value="TreeGrafter"/>
</dbReference>
<evidence type="ECO:0000259" key="21">
    <source>
        <dbReference type="Pfam" id="PF13193"/>
    </source>
</evidence>
<evidence type="ECO:0000256" key="9">
    <source>
        <dbReference type="ARBA" id="ARBA00022692"/>
    </source>
</evidence>
<dbReference type="Pfam" id="PF00501">
    <property type="entry name" value="AMP-binding"/>
    <property type="match status" value="1"/>
</dbReference>
<keyword evidence="8" id="KW-0551">Lipid droplet</keyword>
<proteinExistence type="inferred from homology"/>
<dbReference type="AlphaFoldDB" id="A0AA40ASB1"/>
<dbReference type="FunFam" id="3.40.50.12780:FF:000019">
    <property type="entry name" value="Long-chain fatty acid transporter"/>
    <property type="match status" value="1"/>
</dbReference>
<dbReference type="FunFam" id="3.30.300.30:FF:000002">
    <property type="entry name" value="Long-chain fatty acid transport protein 1"/>
    <property type="match status" value="1"/>
</dbReference>
<dbReference type="GO" id="GO:0044539">
    <property type="term" value="P:long-chain fatty acid import into cell"/>
    <property type="evidence" value="ECO:0007669"/>
    <property type="project" value="TreeGrafter"/>
</dbReference>
<keyword evidence="12" id="KW-1133">Transmembrane helix</keyword>
<evidence type="ECO:0000256" key="17">
    <source>
        <dbReference type="ARBA" id="ARBA00060276"/>
    </source>
</evidence>
<protein>
    <recommendedName>
        <fullName evidence="18">Very long-chain fatty acid transport protein</fullName>
    </recommendedName>
    <alternativeName>
        <fullName evidence="19">Very-long-chain acyl-CoA synthetase</fullName>
    </alternativeName>
</protein>
<evidence type="ECO:0000256" key="1">
    <source>
        <dbReference type="ARBA" id="ARBA00004502"/>
    </source>
</evidence>
<keyword evidence="13" id="KW-0445">Lipid transport</keyword>
<organism evidence="22 23">
    <name type="scientific">Lasiosphaeris hirsuta</name>
    <dbReference type="NCBI Taxonomy" id="260670"/>
    <lineage>
        <taxon>Eukaryota</taxon>
        <taxon>Fungi</taxon>
        <taxon>Dikarya</taxon>
        <taxon>Ascomycota</taxon>
        <taxon>Pezizomycotina</taxon>
        <taxon>Sordariomycetes</taxon>
        <taxon>Sordariomycetidae</taxon>
        <taxon>Sordariales</taxon>
        <taxon>Lasiosphaeriaceae</taxon>
        <taxon>Lasiosphaeris</taxon>
    </lineage>
</organism>
<keyword evidence="23" id="KW-1185">Reference proteome</keyword>
<feature type="domain" description="AMP-dependent synthetase/ligase" evidence="20">
    <location>
        <begin position="64"/>
        <end position="437"/>
    </location>
</feature>
<dbReference type="PANTHER" id="PTHR43107:SF15">
    <property type="entry name" value="FATTY ACID TRANSPORT PROTEIN 3, ISOFORM A"/>
    <property type="match status" value="1"/>
</dbReference>
<name>A0AA40ASB1_9PEZI</name>
<dbReference type="InterPro" id="IPR045851">
    <property type="entry name" value="AMP-bd_C_sf"/>
</dbReference>
<evidence type="ECO:0000256" key="11">
    <source>
        <dbReference type="ARBA" id="ARBA00022840"/>
    </source>
</evidence>
<dbReference type="Pfam" id="PF13193">
    <property type="entry name" value="AMP-binding_C"/>
    <property type="match status" value="1"/>
</dbReference>
<evidence type="ECO:0000256" key="19">
    <source>
        <dbReference type="ARBA" id="ARBA00078285"/>
    </source>
</evidence>
<dbReference type="GO" id="GO:0005524">
    <property type="term" value="F:ATP binding"/>
    <property type="evidence" value="ECO:0007669"/>
    <property type="project" value="UniProtKB-KW"/>
</dbReference>